<organism evidence="1 2">
    <name type="scientific">Tractidigestivibacter scatoligenes</name>
    <name type="common">Olsenella scatoligenes</name>
    <dbReference type="NCBI Taxonomy" id="1299998"/>
    <lineage>
        <taxon>Bacteria</taxon>
        <taxon>Bacillati</taxon>
        <taxon>Actinomycetota</taxon>
        <taxon>Coriobacteriia</taxon>
        <taxon>Coriobacteriales</taxon>
        <taxon>Atopobiaceae</taxon>
        <taxon>Tractidigestivibacter</taxon>
    </lineage>
</organism>
<evidence type="ECO:0000313" key="1">
    <source>
        <dbReference type="EMBL" id="KUH59398.1"/>
    </source>
</evidence>
<protein>
    <submittedName>
        <fullName evidence="1">Uncharacterized protein</fullName>
    </submittedName>
</protein>
<accession>A0A117J5A7</accession>
<gene>
    <name evidence="1" type="ORF">AUL39_03525</name>
</gene>
<dbReference type="AlphaFoldDB" id="A0A117J5A7"/>
<comment type="caution">
    <text evidence="1">The sequence shown here is derived from an EMBL/GenBank/DDBJ whole genome shotgun (WGS) entry which is preliminary data.</text>
</comment>
<dbReference type="Proteomes" id="UP000054078">
    <property type="component" value="Unassembled WGS sequence"/>
</dbReference>
<keyword evidence="2" id="KW-1185">Reference proteome</keyword>
<dbReference type="EMBL" id="LOJF01000001">
    <property type="protein sequence ID" value="KUH59398.1"/>
    <property type="molecule type" value="Genomic_DNA"/>
</dbReference>
<evidence type="ECO:0000313" key="2">
    <source>
        <dbReference type="Proteomes" id="UP000054078"/>
    </source>
</evidence>
<proteinExistence type="predicted"/>
<reference evidence="1 2" key="1">
    <citation type="submission" date="2015-12" db="EMBL/GenBank/DDBJ databases">
        <title>Draft Genome Sequence of Olsenella scatoligenes SK9K4T; a Producer of 3-Methylindole- (skatole) and 4-Methylphenol- (p-cresol) Isolated from Pig Feces.</title>
        <authorList>
            <person name="Li X."/>
            <person name="Borg B."/>
            <person name="Canibe N."/>
        </authorList>
    </citation>
    <scope>NUCLEOTIDE SEQUENCE [LARGE SCALE GENOMIC DNA]</scope>
    <source>
        <strain evidence="1 2">SK9K4</strain>
    </source>
</reference>
<sequence length="306" mass="34450">MSYCASIVIREGGKSSFHGLSLYDPLPYLFLRPGQLKAFADSTRFDLGGLNNVWSETGILMDADGKQLLYFGSDDSTWEIGFRKVLDAFLERSLWPGWNVRFCPRHLVDFAEALGLESPMTPWLGDAPDLYDLKYWIGSESRLDSLNDGEISSAIMVRKGGAHYLHTIDSMYVTDILDHGEELVAPLLKPGLDKLVSGIDGDGLCSSALIDCDGRTLTYWYVDEDRPSEYFQRFWPGWELVDIQDDYQAFSKATDEIVAFDESIDMERAIAGIRACNHIDVYDDKPTIPPEKFESMLSSFLAGYQP</sequence>
<name>A0A117J5A7_TRASO</name>